<keyword evidence="3" id="KW-1133">Transmembrane helix</keyword>
<dbReference type="InterPro" id="IPR029052">
    <property type="entry name" value="Metallo-depent_PP-like"/>
</dbReference>
<evidence type="ECO:0000313" key="6">
    <source>
        <dbReference type="Proteomes" id="UP000218598"/>
    </source>
</evidence>
<dbReference type="GO" id="GO:0009245">
    <property type="term" value="P:lipid A biosynthetic process"/>
    <property type="evidence" value="ECO:0007669"/>
    <property type="project" value="TreeGrafter"/>
</dbReference>
<dbReference type="Gene3D" id="3.60.21.10">
    <property type="match status" value="1"/>
</dbReference>
<accession>A0A2A3YL81</accession>
<dbReference type="PANTHER" id="PTHR31302">
    <property type="entry name" value="TRANSMEMBRANE PROTEIN WITH METALLOPHOSPHOESTERASE DOMAIN-RELATED"/>
    <property type="match status" value="1"/>
</dbReference>
<keyword evidence="3" id="KW-0812">Transmembrane</keyword>
<reference evidence="5 6" key="1">
    <citation type="journal article" date="2017" name="Elife">
        <title>Extensive horizontal gene transfer in cheese-associated bacteria.</title>
        <authorList>
            <person name="Bonham K.S."/>
            <person name="Wolfe B.E."/>
            <person name="Dutton R.J."/>
        </authorList>
    </citation>
    <scope>NUCLEOTIDE SEQUENCE [LARGE SCALE GENOMIC DNA]</scope>
    <source>
        <strain evidence="5 6">341_9</strain>
    </source>
</reference>
<dbReference type="GO" id="GO:0008758">
    <property type="term" value="F:UDP-2,3-diacylglucosamine hydrolase activity"/>
    <property type="evidence" value="ECO:0007669"/>
    <property type="project" value="TreeGrafter"/>
</dbReference>
<sequence length="298" mass="31283">MSAPLSVAPPSVVSRRPRARWAATGALAGLLVALLGGGWLLWDNRRLDITGYDVPIDQLPPGAEGLSIAQVSDLHAASFGTFPQRLVAAVDSAQPDLIAITGDLIDVRTVATEQTPEVVSQLQQSAPCYLVLGNHEADSDLRPDLLRELEALGVVILRDEAVTVEVAGTPLTLVGLEDPRAAASTDRKASSPRELLRAMELPEAATTVLLAHRPELLGDYTGVGVDLVLSGHAHGGQVRVPGIGGVYAPHQGVLPVLTVGVHLRDGTTMVISRGLGNSIAGVRVNNPRELVLVELTAR</sequence>
<gene>
    <name evidence="5" type="ORF">CIK66_06500</name>
</gene>
<evidence type="ECO:0000259" key="4">
    <source>
        <dbReference type="Pfam" id="PF00149"/>
    </source>
</evidence>
<dbReference type="InterPro" id="IPR004843">
    <property type="entry name" value="Calcineurin-like_PHP"/>
</dbReference>
<evidence type="ECO:0000256" key="1">
    <source>
        <dbReference type="ARBA" id="ARBA00022723"/>
    </source>
</evidence>
<proteinExistence type="predicted"/>
<comment type="caution">
    <text evidence="5">The sequence shown here is derived from an EMBL/GenBank/DDBJ whole genome shotgun (WGS) entry which is preliminary data.</text>
</comment>
<keyword evidence="3" id="KW-0472">Membrane</keyword>
<keyword evidence="2" id="KW-0378">Hydrolase</keyword>
<feature type="domain" description="Calcineurin-like phosphoesterase" evidence="4">
    <location>
        <begin position="67"/>
        <end position="235"/>
    </location>
</feature>
<keyword evidence="6" id="KW-1185">Reference proteome</keyword>
<feature type="transmembrane region" description="Helical" evidence="3">
    <location>
        <begin position="21"/>
        <end position="42"/>
    </location>
</feature>
<evidence type="ECO:0000256" key="3">
    <source>
        <dbReference type="SAM" id="Phobius"/>
    </source>
</evidence>
<dbReference type="Proteomes" id="UP000218598">
    <property type="component" value="Unassembled WGS sequence"/>
</dbReference>
<dbReference type="GO" id="GO:0046872">
    <property type="term" value="F:metal ion binding"/>
    <property type="evidence" value="ECO:0007669"/>
    <property type="project" value="UniProtKB-KW"/>
</dbReference>
<dbReference type="OrthoDB" id="9780884at2"/>
<protein>
    <recommendedName>
        <fullName evidence="4">Calcineurin-like phosphoesterase domain-containing protein</fullName>
    </recommendedName>
</protein>
<dbReference type="PANTHER" id="PTHR31302:SF31">
    <property type="entry name" value="PHOSPHODIESTERASE YAEI"/>
    <property type="match status" value="1"/>
</dbReference>
<dbReference type="GO" id="GO:0016020">
    <property type="term" value="C:membrane"/>
    <property type="evidence" value="ECO:0007669"/>
    <property type="project" value="GOC"/>
</dbReference>
<evidence type="ECO:0000313" key="5">
    <source>
        <dbReference type="EMBL" id="PCC39845.1"/>
    </source>
</evidence>
<name>A0A2A3YL81_9MICO</name>
<organism evidence="5 6">
    <name type="scientific">Brachybacterium alimentarium</name>
    <dbReference type="NCBI Taxonomy" id="47845"/>
    <lineage>
        <taxon>Bacteria</taxon>
        <taxon>Bacillati</taxon>
        <taxon>Actinomycetota</taxon>
        <taxon>Actinomycetes</taxon>
        <taxon>Micrococcales</taxon>
        <taxon>Dermabacteraceae</taxon>
        <taxon>Brachybacterium</taxon>
    </lineage>
</organism>
<keyword evidence="1" id="KW-0479">Metal-binding</keyword>
<dbReference type="AlphaFoldDB" id="A0A2A3YL81"/>
<evidence type="ECO:0000256" key="2">
    <source>
        <dbReference type="ARBA" id="ARBA00022801"/>
    </source>
</evidence>
<dbReference type="EMBL" id="NRGR01000011">
    <property type="protein sequence ID" value="PCC39845.1"/>
    <property type="molecule type" value="Genomic_DNA"/>
</dbReference>
<dbReference type="RefSeq" id="WP_096196808.1">
    <property type="nucleotide sequence ID" value="NZ_JBQQHC010000013.1"/>
</dbReference>
<dbReference type="InterPro" id="IPR051158">
    <property type="entry name" value="Metallophosphoesterase_sf"/>
</dbReference>
<dbReference type="Pfam" id="PF00149">
    <property type="entry name" value="Metallophos"/>
    <property type="match status" value="1"/>
</dbReference>
<dbReference type="SUPFAM" id="SSF56300">
    <property type="entry name" value="Metallo-dependent phosphatases"/>
    <property type="match status" value="1"/>
</dbReference>